<dbReference type="OrthoDB" id="8561627at2"/>
<dbReference type="InterPro" id="IPR000157">
    <property type="entry name" value="TIR_dom"/>
</dbReference>
<feature type="domain" description="TIR" evidence="1">
    <location>
        <begin position="1"/>
        <end position="132"/>
    </location>
</feature>
<gene>
    <name evidence="2" type="ORF">SUTH_01936</name>
</gene>
<dbReference type="RefSeq" id="WP_041098865.1">
    <property type="nucleotide sequence ID" value="NZ_AP012547.1"/>
</dbReference>
<dbReference type="InterPro" id="IPR035897">
    <property type="entry name" value="Toll_tir_struct_dom_sf"/>
</dbReference>
<dbReference type="AlphaFoldDB" id="W0SIG2"/>
<evidence type="ECO:0000313" key="3">
    <source>
        <dbReference type="Proteomes" id="UP000031637"/>
    </source>
</evidence>
<dbReference type="KEGG" id="shd:SUTH_01936"/>
<dbReference type="EMBL" id="AP012547">
    <property type="protein sequence ID" value="BAO29728.1"/>
    <property type="molecule type" value="Genomic_DNA"/>
</dbReference>
<sequence length="151" mass="16277">MADVFISHAATDLPLAEFLHRHLTQEGLSVYLASVSMPPGERWMPHIMDNLRGSTWVLCLASRAACASPWVLQEMGAAVAGNKKLVPIIWDQPPDSLPGWMKQYQAVNLAGSGQEEAMVAVGRVAEAIKAEKQKGLLILGLIFAGLVAFGK</sequence>
<dbReference type="SMART" id="SM00255">
    <property type="entry name" value="TIR"/>
    <property type="match status" value="1"/>
</dbReference>
<name>W0SIG2_9PROT</name>
<dbReference type="SUPFAM" id="SSF52200">
    <property type="entry name" value="Toll/Interleukin receptor TIR domain"/>
    <property type="match status" value="1"/>
</dbReference>
<dbReference type="Proteomes" id="UP000031637">
    <property type="component" value="Chromosome"/>
</dbReference>
<accession>W0SIG2</accession>
<evidence type="ECO:0000313" key="2">
    <source>
        <dbReference type="EMBL" id="BAO29728.1"/>
    </source>
</evidence>
<dbReference type="GO" id="GO:0007165">
    <property type="term" value="P:signal transduction"/>
    <property type="evidence" value="ECO:0007669"/>
    <property type="project" value="InterPro"/>
</dbReference>
<dbReference type="PROSITE" id="PS50104">
    <property type="entry name" value="TIR"/>
    <property type="match status" value="1"/>
</dbReference>
<dbReference type="HOGENOM" id="CLU_1728741_0_0_4"/>
<organism evidence="2 3">
    <name type="scientific">Sulfuritalea hydrogenivorans sk43H</name>
    <dbReference type="NCBI Taxonomy" id="1223802"/>
    <lineage>
        <taxon>Bacteria</taxon>
        <taxon>Pseudomonadati</taxon>
        <taxon>Pseudomonadota</taxon>
        <taxon>Betaproteobacteria</taxon>
        <taxon>Nitrosomonadales</taxon>
        <taxon>Sterolibacteriaceae</taxon>
        <taxon>Sulfuritalea</taxon>
    </lineage>
</organism>
<proteinExistence type="predicted"/>
<protein>
    <submittedName>
        <fullName evidence="2">TIR protein</fullName>
    </submittedName>
</protein>
<dbReference type="Pfam" id="PF13676">
    <property type="entry name" value="TIR_2"/>
    <property type="match status" value="1"/>
</dbReference>
<reference evidence="2 3" key="1">
    <citation type="journal article" date="2014" name="Syst. Appl. Microbiol.">
        <title>Complete genomes of freshwater sulfur oxidizers Sulfuricella denitrificans skB26 and Sulfuritalea hydrogenivorans sk43H: genetic insights into the sulfur oxidation pathway of betaproteobacteria.</title>
        <authorList>
            <person name="Watanabe T."/>
            <person name="Kojima H."/>
            <person name="Fukui M."/>
        </authorList>
    </citation>
    <scope>NUCLEOTIDE SEQUENCE [LARGE SCALE GENOMIC DNA]</scope>
    <source>
        <strain evidence="2">DSM22779</strain>
    </source>
</reference>
<keyword evidence="3" id="KW-1185">Reference proteome</keyword>
<dbReference type="STRING" id="1223802.SUTH_01936"/>
<dbReference type="Gene3D" id="3.40.50.10140">
    <property type="entry name" value="Toll/interleukin-1 receptor homology (TIR) domain"/>
    <property type="match status" value="1"/>
</dbReference>
<evidence type="ECO:0000259" key="1">
    <source>
        <dbReference type="PROSITE" id="PS50104"/>
    </source>
</evidence>